<dbReference type="Proteomes" id="UP000240638">
    <property type="component" value="Unassembled WGS sequence"/>
</dbReference>
<dbReference type="EMBL" id="PYUC01000018">
    <property type="protein sequence ID" value="PTB17479.1"/>
    <property type="molecule type" value="Genomic_DNA"/>
</dbReference>
<evidence type="ECO:0000313" key="1">
    <source>
        <dbReference type="EMBL" id="PTB17479.1"/>
    </source>
</evidence>
<comment type="caution">
    <text evidence="1">The sequence shown here is derived from an EMBL/GenBank/DDBJ whole genome shotgun (WGS) entry which is preliminary data.</text>
</comment>
<proteinExistence type="predicted"/>
<accession>A0A2T3XLX8</accession>
<sequence>MALRQRICFSTLADFSFWAVNNADADADANANANANADADANANANANANLLPIFIAFGPIV</sequence>
<dbReference type="AlphaFoldDB" id="A0A2T3XLX8"/>
<evidence type="ECO:0000313" key="2">
    <source>
        <dbReference type="Proteomes" id="UP000240638"/>
    </source>
</evidence>
<gene>
    <name evidence="1" type="ORF">C9I57_27715</name>
</gene>
<protein>
    <submittedName>
        <fullName evidence="1">Uncharacterized protein</fullName>
    </submittedName>
</protein>
<reference evidence="1 2" key="1">
    <citation type="submission" date="2018-03" db="EMBL/GenBank/DDBJ databases">
        <title>Whole genome analyses suggest that Burkholderia sensu lato contains two further novel genera in the rhizoxinica-symbiotica group Mycetohabitans gen. nov., and Trinickia gen. nov.: implications for the evolution of diazotrophy and nodulation in the Burkholderiaceae.</title>
        <authorList>
            <person name="Estrada De Los Santos P."/>
            <person name="Palmer M."/>
            <person name="Chavez-Ramirez B."/>
            <person name="Steenkamp E.T."/>
            <person name="Hirsch A.M."/>
            <person name="Manyaka P."/>
            <person name="Maluk M."/>
            <person name="Lafos M."/>
            <person name="Crook M."/>
            <person name="Gross E."/>
            <person name="Simon M.F."/>
            <person name="Bueno Dos Reis Junior F."/>
            <person name="Poole P.S."/>
            <person name="Venter S.N."/>
            <person name="James E.K."/>
        </authorList>
    </citation>
    <scope>NUCLEOTIDE SEQUENCE [LARGE SCALE GENOMIC DNA]</scope>
    <source>
        <strain evidence="1 2">JPY-366</strain>
    </source>
</reference>
<organism evidence="1 2">
    <name type="scientific">Trinickia symbiotica</name>
    <dbReference type="NCBI Taxonomy" id="863227"/>
    <lineage>
        <taxon>Bacteria</taxon>
        <taxon>Pseudomonadati</taxon>
        <taxon>Pseudomonadota</taxon>
        <taxon>Betaproteobacteria</taxon>
        <taxon>Burkholderiales</taxon>
        <taxon>Burkholderiaceae</taxon>
        <taxon>Trinickia</taxon>
    </lineage>
</organism>
<name>A0A2T3XLX8_9BURK</name>